<evidence type="ECO:0000313" key="2">
    <source>
        <dbReference type="EMBL" id="MFD2732859.1"/>
    </source>
</evidence>
<name>A0ABW5TUT9_9SPHI</name>
<keyword evidence="1" id="KW-0812">Transmembrane</keyword>
<sequence>MLKKIIIGIVAFIVVILIAVASIPLLFKDTIVSKSKTAINNNVNAKVNFKDVDLSVISTFPNLGIELSDLVVIGIDSFATDTLANIKTLELNLNLMSVIKGETYQINSVNLFEPTIYAKVLKSGKTNWDIVKADSTITTDTSKTNFKASLQEYSIEKGNITYDDALLGFYMNLKDVNHTGTGDFTQDLFQLKTASDIQHLTVKYAAIPYLNDVKLVADLPIDIDMKNMKFSFGDNKIKLNELLLAVTGSLAIPNETDMLIDFKFDAQQSDLKNFLSLIPGVYASNFKDMDASGQFAFNGFAKGTYNETSLPAFDVNLSIKDGKMKYAGLPAAVNDIQVNANIKNPDGVIDHTEVNIPSFHLVFDKAPIDGRLFVKTPTSDPYVDMALKGKLDLKQLTTIFPMKDMTLSGILDADVQAKGNKSSIDKQQYQNFYATGQMLATNFVYTGAAVAKPVSISSAKMTFNPQNITLANLSAKIGKSDFAANGSITNYLAYIFNKNQSLGGTFNLNSNLLDINELMGPENTATAKVDTSKLTLIKVPANINFLASVNAKQILYDNYNITNAIGALQVKDESVYFKNMALQMLDGTVKMNGMYTTKDPKKPFVDIDFGIEKMSIQKAFATFNTFKLLAPIAKYTKGEFTTNLKFNSLLKQDMMPIYSSINASGLTNIIQAVIDGFEPLNKLAVGLNSDRLKHLEVNNLLTKFNITDGRLNVAPFNIKKGDILMNIQGSNGIDQTMDYILAINLPRAMLGKANETANNLLASLNNKVGSNVAVNDMVKINALLGGTITKPTLKLDLAGGLKSEAKSIVNQLVEDKKAEFENKAKEEVTKLTDKAKDQIQQKTDTLKKQVDQKVKNEVKNQLNNFFKKKATPVDTTKK</sequence>
<evidence type="ECO:0000313" key="3">
    <source>
        <dbReference type="Proteomes" id="UP001597546"/>
    </source>
</evidence>
<feature type="transmembrane region" description="Helical" evidence="1">
    <location>
        <begin position="5"/>
        <end position="27"/>
    </location>
</feature>
<comment type="caution">
    <text evidence="2">The sequence shown here is derived from an EMBL/GenBank/DDBJ whole genome shotgun (WGS) entry which is preliminary data.</text>
</comment>
<keyword evidence="3" id="KW-1185">Reference proteome</keyword>
<organism evidence="2 3">
    <name type="scientific">Pedobacter alpinus</name>
    <dbReference type="NCBI Taxonomy" id="1590643"/>
    <lineage>
        <taxon>Bacteria</taxon>
        <taxon>Pseudomonadati</taxon>
        <taxon>Bacteroidota</taxon>
        <taxon>Sphingobacteriia</taxon>
        <taxon>Sphingobacteriales</taxon>
        <taxon>Sphingobacteriaceae</taxon>
        <taxon>Pedobacter</taxon>
    </lineage>
</organism>
<gene>
    <name evidence="2" type="ORF">ACFSSE_14205</name>
</gene>
<evidence type="ECO:0000256" key="1">
    <source>
        <dbReference type="SAM" id="Phobius"/>
    </source>
</evidence>
<dbReference type="Proteomes" id="UP001597546">
    <property type="component" value="Unassembled WGS sequence"/>
</dbReference>
<proteinExistence type="predicted"/>
<dbReference type="RefSeq" id="WP_379046549.1">
    <property type="nucleotide sequence ID" value="NZ_JBHSKW010000060.1"/>
</dbReference>
<keyword evidence="1" id="KW-0472">Membrane</keyword>
<keyword evidence="1" id="KW-1133">Transmembrane helix</keyword>
<accession>A0ABW5TUT9</accession>
<dbReference type="EMBL" id="JBHULV010000048">
    <property type="protein sequence ID" value="MFD2732859.1"/>
    <property type="molecule type" value="Genomic_DNA"/>
</dbReference>
<protein>
    <submittedName>
        <fullName evidence="2">AsmA-like C-terminal region-containing protein</fullName>
    </submittedName>
</protein>
<reference evidence="3" key="1">
    <citation type="journal article" date="2019" name="Int. J. Syst. Evol. Microbiol.">
        <title>The Global Catalogue of Microorganisms (GCM) 10K type strain sequencing project: providing services to taxonomists for standard genome sequencing and annotation.</title>
        <authorList>
            <consortium name="The Broad Institute Genomics Platform"/>
            <consortium name="The Broad Institute Genome Sequencing Center for Infectious Disease"/>
            <person name="Wu L."/>
            <person name="Ma J."/>
        </authorList>
    </citation>
    <scope>NUCLEOTIDE SEQUENCE [LARGE SCALE GENOMIC DNA]</scope>
    <source>
        <strain evidence="3">KCTC 42456</strain>
    </source>
</reference>